<reference evidence="1" key="1">
    <citation type="submission" date="2021-03" db="EMBL/GenBank/DDBJ databases">
        <authorList>
            <person name="Tagirdzhanova G."/>
        </authorList>
    </citation>
    <scope>NUCLEOTIDE SEQUENCE</scope>
</reference>
<proteinExistence type="predicted"/>
<gene>
    <name evidence="1" type="ORF">GOMPHAMPRED_005928</name>
</gene>
<keyword evidence="2" id="KW-1185">Reference proteome</keyword>
<dbReference type="OrthoDB" id="432970at2759"/>
<sequence>MSGTIYNQEKSSASALRVFLGKAEQIPDFLPSWWTREKREECIQFGLRGPDHLLKCAQEKSDLQERWNDQQMPMKLRMLGEIVYGNTPGMPPGSRVPMLHAMKNAEDGTLQTTTLNMAQLFGSR</sequence>
<evidence type="ECO:0000313" key="2">
    <source>
        <dbReference type="Proteomes" id="UP000664169"/>
    </source>
</evidence>
<dbReference type="AlphaFoldDB" id="A0A8H3ISD5"/>
<comment type="caution">
    <text evidence="1">The sequence shown here is derived from an EMBL/GenBank/DDBJ whole genome shotgun (WGS) entry which is preliminary data.</text>
</comment>
<evidence type="ECO:0000313" key="1">
    <source>
        <dbReference type="EMBL" id="CAF9931510.1"/>
    </source>
</evidence>
<accession>A0A8H3ISD5</accession>
<protein>
    <submittedName>
        <fullName evidence="1">Uncharacterized protein</fullName>
    </submittedName>
</protein>
<dbReference type="Proteomes" id="UP000664169">
    <property type="component" value="Unassembled WGS sequence"/>
</dbReference>
<dbReference type="EMBL" id="CAJPDQ010000039">
    <property type="protein sequence ID" value="CAF9931510.1"/>
    <property type="molecule type" value="Genomic_DNA"/>
</dbReference>
<name>A0A8H3ISD5_9LECA</name>
<organism evidence="1 2">
    <name type="scientific">Gomphillus americanus</name>
    <dbReference type="NCBI Taxonomy" id="1940652"/>
    <lineage>
        <taxon>Eukaryota</taxon>
        <taxon>Fungi</taxon>
        <taxon>Dikarya</taxon>
        <taxon>Ascomycota</taxon>
        <taxon>Pezizomycotina</taxon>
        <taxon>Lecanoromycetes</taxon>
        <taxon>OSLEUM clade</taxon>
        <taxon>Ostropomycetidae</taxon>
        <taxon>Ostropales</taxon>
        <taxon>Graphidaceae</taxon>
        <taxon>Gomphilloideae</taxon>
        <taxon>Gomphillus</taxon>
    </lineage>
</organism>